<dbReference type="Pfam" id="PF21302">
    <property type="entry name" value="Zn_ribbon_RlmA"/>
    <property type="match status" value="1"/>
</dbReference>
<dbReference type="PIRSF" id="PIRSF018249">
    <property type="entry name" value="MyrA_prd"/>
    <property type="match status" value="1"/>
</dbReference>
<feature type="domain" description="23S rRNA (guanine(745)-N(1))-methyltransferase N-terminal" evidence="4">
    <location>
        <begin position="12"/>
        <end position="61"/>
    </location>
</feature>
<keyword evidence="5" id="KW-0489">Methyltransferase</keyword>
<dbReference type="EMBL" id="PKJS01000018">
    <property type="protein sequence ID" value="PKZ67896.1"/>
    <property type="molecule type" value="Genomic_DNA"/>
</dbReference>
<dbReference type="InterPro" id="IPR041698">
    <property type="entry name" value="Methyltransf_25"/>
</dbReference>
<reference evidence="5 6" key="1">
    <citation type="submission" date="2017-12" db="EMBL/GenBank/DDBJ databases">
        <title>Phylogenetic diversity of female urinary microbiome.</title>
        <authorList>
            <person name="Thomas-White K."/>
            <person name="Wolfe A.J."/>
        </authorList>
    </citation>
    <scope>NUCLEOTIDE SEQUENCE [LARGE SCALE GENOMIC DNA]</scope>
    <source>
        <strain evidence="5 6">UMB0416</strain>
    </source>
</reference>
<dbReference type="Gene3D" id="3.40.50.150">
    <property type="entry name" value="Vaccinia Virus protein VP39"/>
    <property type="match status" value="1"/>
</dbReference>
<feature type="binding site" evidence="2">
    <location>
        <begin position="112"/>
        <end position="113"/>
    </location>
    <ligand>
        <name>S-adenosyl-L-methionine</name>
        <dbReference type="ChEBI" id="CHEBI:59789"/>
    </ligand>
</feature>
<keyword evidence="2" id="KW-0949">S-adenosyl-L-methionine</keyword>
<proteinExistence type="predicted"/>
<keyword evidence="1" id="KW-0862">Zinc</keyword>
<name>A0A2I1RFM2_FAUOS</name>
<protein>
    <submittedName>
        <fullName evidence="5">rRNA (Guanine-N1)-methyltransferase</fullName>
    </submittedName>
</protein>
<feature type="binding site" evidence="1">
    <location>
        <position position="40"/>
    </location>
    <ligand>
        <name>Zn(2+)</name>
        <dbReference type="ChEBI" id="CHEBI:29105"/>
    </ligand>
</feature>
<dbReference type="Pfam" id="PF13649">
    <property type="entry name" value="Methyltransf_25"/>
    <property type="match status" value="1"/>
</dbReference>
<dbReference type="AlphaFoldDB" id="A0A2I1RFM2"/>
<dbReference type="InterPro" id="IPR029063">
    <property type="entry name" value="SAM-dependent_MTases_sf"/>
</dbReference>
<dbReference type="Proteomes" id="UP000234914">
    <property type="component" value="Unassembled WGS sequence"/>
</dbReference>
<keyword evidence="1" id="KW-0479">Metal-binding</keyword>
<evidence type="ECO:0000313" key="5">
    <source>
        <dbReference type="EMBL" id="PKZ67896.1"/>
    </source>
</evidence>
<feature type="domain" description="Methyltransferase" evidence="3">
    <location>
        <begin position="106"/>
        <end position="178"/>
    </location>
</feature>
<keyword evidence="5" id="KW-0808">Transferase</keyword>
<dbReference type="SUPFAM" id="SSF53335">
    <property type="entry name" value="S-adenosyl-L-methionine-dependent methyltransferases"/>
    <property type="match status" value="1"/>
</dbReference>
<comment type="caution">
    <text evidence="5">The sequence shown here is derived from an EMBL/GenBank/DDBJ whole genome shotgun (WGS) entry which is preliminary data.</text>
</comment>
<feature type="binding site" evidence="2">
    <location>
        <position position="82"/>
    </location>
    <ligand>
        <name>S-adenosyl-L-methionine</name>
        <dbReference type="ChEBI" id="CHEBI:59789"/>
    </ligand>
</feature>
<dbReference type="InterPro" id="IPR016718">
    <property type="entry name" value="rRNA_m1G-MeTrfase_A_prd"/>
</dbReference>
<accession>A0A2I1RFM2</accession>
<evidence type="ECO:0000256" key="2">
    <source>
        <dbReference type="PIRSR" id="PIRSR018249-2"/>
    </source>
</evidence>
<dbReference type="GO" id="GO:0008168">
    <property type="term" value="F:methyltransferase activity"/>
    <property type="evidence" value="ECO:0007669"/>
    <property type="project" value="UniProtKB-KW"/>
</dbReference>
<evidence type="ECO:0000313" key="6">
    <source>
        <dbReference type="Proteomes" id="UP000234914"/>
    </source>
</evidence>
<dbReference type="GO" id="GO:0046872">
    <property type="term" value="F:metal ion binding"/>
    <property type="evidence" value="ECO:0007669"/>
    <property type="project" value="UniProtKB-KW"/>
</dbReference>
<gene>
    <name evidence="5" type="ORF">CYJ96_11205</name>
</gene>
<dbReference type="InterPro" id="IPR048647">
    <property type="entry name" value="RlmA_N"/>
</dbReference>
<dbReference type="RefSeq" id="WP_101965085.1">
    <property type="nucleotide sequence ID" value="NZ_PKJS01000018.1"/>
</dbReference>
<dbReference type="GO" id="GO:0032259">
    <property type="term" value="P:methylation"/>
    <property type="evidence" value="ECO:0007669"/>
    <property type="project" value="UniProtKB-KW"/>
</dbReference>
<evidence type="ECO:0000259" key="3">
    <source>
        <dbReference type="Pfam" id="PF13649"/>
    </source>
</evidence>
<dbReference type="CDD" id="cd02440">
    <property type="entry name" value="AdoMet_MTases"/>
    <property type="match status" value="1"/>
</dbReference>
<evidence type="ECO:0000256" key="1">
    <source>
        <dbReference type="PIRSR" id="PIRSR018249-1"/>
    </source>
</evidence>
<sequence length="298" mass="33351">MVALPSTFSANFRCPICQSPLKVGEKVWQCTGENPQQRQHGFDVAKQGYVNLLPVQNKHSKNPGDSDESIMARRRFLQAGFYQSLQDGLYDFCKGLLSSQPSVNWLDIGCGEGYYTERFLQLNPSKLVALDISKPAVIATAKRLKPISTTTQKYCLVASASQVPLASHAVSILTSIFSPILADEFHRLVSDQGFVVIAKPAVNHLIEMRDGLFEQIVAHDSDKFIDELAPYFELVKQTRVETTISLTATQLQDLLTMTPYAFRAQPARREALIDRCQQAGSMRFTTDFMIYGFQKICL</sequence>
<feature type="binding site" evidence="2">
    <location>
        <position position="204"/>
    </location>
    <ligand>
        <name>S-adenosyl-L-methionine</name>
        <dbReference type="ChEBI" id="CHEBI:59789"/>
    </ligand>
</feature>
<evidence type="ECO:0000259" key="4">
    <source>
        <dbReference type="Pfam" id="PF21302"/>
    </source>
</evidence>
<organism evidence="5 6">
    <name type="scientific">Faucicola osloensis</name>
    <name type="common">Moraxella osloensis</name>
    <dbReference type="NCBI Taxonomy" id="34062"/>
    <lineage>
        <taxon>Bacteria</taxon>
        <taxon>Pseudomonadati</taxon>
        <taxon>Pseudomonadota</taxon>
        <taxon>Gammaproteobacteria</taxon>
        <taxon>Moraxellales</taxon>
        <taxon>Moraxellaceae</taxon>
        <taxon>Faucicola</taxon>
    </lineage>
</organism>